<feature type="coiled-coil region" evidence="1">
    <location>
        <begin position="42"/>
        <end position="80"/>
    </location>
</feature>
<protein>
    <recommendedName>
        <fullName evidence="4">Host specificity protein</fullName>
    </recommendedName>
</protein>
<evidence type="ECO:0000313" key="3">
    <source>
        <dbReference type="Proteomes" id="UP000225215"/>
    </source>
</evidence>
<accession>A0A219YCM3</accession>
<sequence>MKLKELVQFIRTKMNSFFTKNISVEDRYMLAASNVIDEMTRLKTAKEKSVGEESRLRKLAEEKTKQAIQKENEIRRINKEGSGPVVTHAKLAILFRRTAAALIEKADGLHNMRIEIAKAVVSLDDQRQDLAVKLEYIRETKAANDLGISCAADVVELAALTKVNVEDVMMRIETFNGHQQTEVTDSEVEELIASLK</sequence>
<proteinExistence type="predicted"/>
<evidence type="ECO:0000256" key="1">
    <source>
        <dbReference type="SAM" id="Coils"/>
    </source>
</evidence>
<reference evidence="2 3" key="1">
    <citation type="journal article" date="2017" name="Sci. Rep.">
        <title>Characterization and diversity of phages infecting Aeromonas salmonicida subsp. salmonicida.</title>
        <authorList>
            <person name="Vincent A.T."/>
            <person name="Paquet V.E."/>
            <person name="Bernatchez A."/>
            <person name="Tremblay D.M."/>
            <person name="Moineau S."/>
            <person name="Charette S.J."/>
        </authorList>
    </citation>
    <scope>NUCLEOTIDE SEQUENCE [LARGE SCALE GENOMIC DNA]</scope>
</reference>
<dbReference type="EMBL" id="KY290955">
    <property type="protein sequence ID" value="APU01761.1"/>
    <property type="molecule type" value="Genomic_DNA"/>
</dbReference>
<keyword evidence="1" id="KW-0175">Coiled coil</keyword>
<evidence type="ECO:0008006" key="4">
    <source>
        <dbReference type="Google" id="ProtNLM"/>
    </source>
</evidence>
<evidence type="ECO:0000313" key="2">
    <source>
        <dbReference type="EMBL" id="APU01761.1"/>
    </source>
</evidence>
<name>A0A219YCM3_9CAUD</name>
<organism evidence="2 3">
    <name type="scientific">Aeromonas phage 65.2</name>
    <dbReference type="NCBI Taxonomy" id="1932896"/>
    <lineage>
        <taxon>Viruses</taxon>
        <taxon>Duplodnaviria</taxon>
        <taxon>Heunggongvirae</taxon>
        <taxon>Uroviricota</taxon>
        <taxon>Caudoviricetes</taxon>
        <taxon>Pantevenvirales</taxon>
        <taxon>Straboviridae</taxon>
        <taxon>Emmerichvirinae</taxon>
        <taxon>Ishigurovirus</taxon>
        <taxon>Ishigurovirus osborne</taxon>
    </lineage>
</organism>
<dbReference type="Proteomes" id="UP000225215">
    <property type="component" value="Segment"/>
</dbReference>